<dbReference type="Pfam" id="PF00702">
    <property type="entry name" value="Hydrolase"/>
    <property type="match status" value="1"/>
</dbReference>
<dbReference type="EMBL" id="SHMR01000011">
    <property type="protein sequence ID" value="RZH66259.1"/>
    <property type="molecule type" value="Genomic_DNA"/>
</dbReference>
<dbReference type="InterPro" id="IPR006439">
    <property type="entry name" value="HAD-SF_hydro_IA"/>
</dbReference>
<dbReference type="GO" id="GO:0006281">
    <property type="term" value="P:DNA repair"/>
    <property type="evidence" value="ECO:0007669"/>
    <property type="project" value="TreeGrafter"/>
</dbReference>
<reference evidence="2 3" key="1">
    <citation type="submission" date="2019-02" db="EMBL/GenBank/DDBJ databases">
        <title>Genome analysis provides insights into bioremediation potentialities and Haloocin production by Natrinema altunense strain 4.1R isolated from Chott Douz in Tunisian desert.</title>
        <authorList>
            <person name="Najjari A."/>
            <person name="Youssef N."/>
            <person name="Ben Dhia O."/>
            <person name="Ferjani R."/>
            <person name="El Hidri D."/>
            <person name="Ouzari H.I."/>
            <person name="Cherif A."/>
        </authorList>
    </citation>
    <scope>NUCLEOTIDE SEQUENCE [LARGE SCALE GENOMIC DNA]</scope>
    <source>
        <strain evidence="2 3">4.1R</strain>
    </source>
</reference>
<dbReference type="InterPro" id="IPR023214">
    <property type="entry name" value="HAD_sf"/>
</dbReference>
<accession>A0A482XTL6</accession>
<dbReference type="InterPro" id="IPR023198">
    <property type="entry name" value="PGP-like_dom2"/>
</dbReference>
<dbReference type="OrthoDB" id="115864at2157"/>
<dbReference type="PANTHER" id="PTHR43434:SF1">
    <property type="entry name" value="PHOSPHOGLYCOLATE PHOSPHATASE"/>
    <property type="match status" value="1"/>
</dbReference>
<dbReference type="InterPro" id="IPR036412">
    <property type="entry name" value="HAD-like_sf"/>
</dbReference>
<proteinExistence type="inferred from homology"/>
<dbReference type="Gene3D" id="1.10.150.240">
    <property type="entry name" value="Putative phosphatase, domain 2"/>
    <property type="match status" value="1"/>
</dbReference>
<dbReference type="RefSeq" id="WP_130171795.1">
    <property type="nucleotide sequence ID" value="NZ_SHMR01000011.1"/>
</dbReference>
<evidence type="ECO:0000313" key="3">
    <source>
        <dbReference type="Proteomes" id="UP000292704"/>
    </source>
</evidence>
<dbReference type="SUPFAM" id="SSF56784">
    <property type="entry name" value="HAD-like"/>
    <property type="match status" value="1"/>
</dbReference>
<dbReference type="STRING" id="222984.GCA_000731985_02785"/>
<evidence type="ECO:0000313" key="2">
    <source>
        <dbReference type="EMBL" id="RZH66259.1"/>
    </source>
</evidence>
<dbReference type="PANTHER" id="PTHR43434">
    <property type="entry name" value="PHOSPHOGLYCOLATE PHOSPHATASE"/>
    <property type="match status" value="1"/>
</dbReference>
<gene>
    <name evidence="2" type="ORF">ELS17_18020</name>
</gene>
<dbReference type="AlphaFoldDB" id="A0A482XTL6"/>
<dbReference type="SFLD" id="SFLDS00003">
    <property type="entry name" value="Haloacid_Dehalogenase"/>
    <property type="match status" value="1"/>
</dbReference>
<evidence type="ECO:0000256" key="1">
    <source>
        <dbReference type="ARBA" id="ARBA00007958"/>
    </source>
</evidence>
<keyword evidence="2" id="KW-0378">Hydrolase</keyword>
<dbReference type="NCBIfam" id="TIGR01549">
    <property type="entry name" value="HAD-SF-IA-v1"/>
    <property type="match status" value="1"/>
</dbReference>
<dbReference type="GO" id="GO:0008967">
    <property type="term" value="F:phosphoglycolate phosphatase activity"/>
    <property type="evidence" value="ECO:0007669"/>
    <property type="project" value="TreeGrafter"/>
</dbReference>
<protein>
    <submittedName>
        <fullName evidence="2">HAD family hydrolase</fullName>
    </submittedName>
</protein>
<dbReference type="InterPro" id="IPR050155">
    <property type="entry name" value="HAD-like_hydrolase_sf"/>
</dbReference>
<sequence>MTTVLFDMDGVILEGPRTAPQVYAAAADAALADLGIDPTPDQRRDFRNHDYDRMETHCRELGIDPDRFWELKETYASRGTHDRLRSGERGTYDDIDAIRDLGERTTIGLVTNNRHETAAFVADYVGFDFDVVRGRDPTFEGYERRKPDPYYIDDALDTLGVTDGIYVGDSRTDVTAGRAAGLETAFLRRPHNRDRERPRNATHELTSLADVSSLVGPE</sequence>
<dbReference type="Gene3D" id="3.40.50.1000">
    <property type="entry name" value="HAD superfamily/HAD-like"/>
    <property type="match status" value="1"/>
</dbReference>
<name>A0A482XTL6_9EURY</name>
<organism evidence="2 3">
    <name type="scientific">Natrinema altunense</name>
    <dbReference type="NCBI Taxonomy" id="222984"/>
    <lineage>
        <taxon>Archaea</taxon>
        <taxon>Methanobacteriati</taxon>
        <taxon>Methanobacteriota</taxon>
        <taxon>Stenosarchaea group</taxon>
        <taxon>Halobacteria</taxon>
        <taxon>Halobacteriales</taxon>
        <taxon>Natrialbaceae</taxon>
        <taxon>Natrinema</taxon>
    </lineage>
</organism>
<comment type="caution">
    <text evidence="2">The sequence shown here is derived from an EMBL/GenBank/DDBJ whole genome shotgun (WGS) entry which is preliminary data.</text>
</comment>
<dbReference type="SFLD" id="SFLDG01129">
    <property type="entry name" value="C1.5:_HAD__Beta-PGM__Phosphata"/>
    <property type="match status" value="1"/>
</dbReference>
<comment type="similarity">
    <text evidence="1">Belongs to the HAD-like hydrolase superfamily.</text>
</comment>
<dbReference type="Proteomes" id="UP000292704">
    <property type="component" value="Unassembled WGS sequence"/>
</dbReference>